<dbReference type="PANTHER" id="PTHR43441">
    <property type="entry name" value="RIBOSOMAL-PROTEIN-SERINE ACETYLTRANSFERASE"/>
    <property type="match status" value="1"/>
</dbReference>
<dbReference type="InterPro" id="IPR051908">
    <property type="entry name" value="Ribosomal_N-acetyltransferase"/>
</dbReference>
<dbReference type="Gene3D" id="3.40.630.30">
    <property type="match status" value="1"/>
</dbReference>
<dbReference type="PROSITE" id="PS51186">
    <property type="entry name" value="GNAT"/>
    <property type="match status" value="1"/>
</dbReference>
<dbReference type="RefSeq" id="WP_167174515.1">
    <property type="nucleotide sequence ID" value="NZ_JAAOYM010000001.1"/>
</dbReference>
<dbReference type="GO" id="GO:1990189">
    <property type="term" value="F:protein N-terminal-serine acetyltransferase activity"/>
    <property type="evidence" value="ECO:0007669"/>
    <property type="project" value="TreeGrafter"/>
</dbReference>
<dbReference type="Pfam" id="PF13302">
    <property type="entry name" value="Acetyltransf_3"/>
    <property type="match status" value="1"/>
</dbReference>
<evidence type="ECO:0000313" key="3">
    <source>
        <dbReference type="Proteomes" id="UP000545493"/>
    </source>
</evidence>
<dbReference type="SUPFAM" id="SSF55729">
    <property type="entry name" value="Acyl-CoA N-acyltransferases (Nat)"/>
    <property type="match status" value="1"/>
</dbReference>
<dbReference type="GO" id="GO:0008999">
    <property type="term" value="F:protein-N-terminal-alanine acetyltransferase activity"/>
    <property type="evidence" value="ECO:0007669"/>
    <property type="project" value="TreeGrafter"/>
</dbReference>
<dbReference type="InterPro" id="IPR000182">
    <property type="entry name" value="GNAT_dom"/>
</dbReference>
<dbReference type="Proteomes" id="UP000545493">
    <property type="component" value="Unassembled WGS sequence"/>
</dbReference>
<name>A0A7X5UTP2_9PSEU</name>
<sequence>MEPVEINAGTYYLRSLRADELLDDRPRLLAAFADPVHRRFVPHYVVDTVEAATAYVERRAREWLADERCSWAVAEPTTGELLGEVGLKRLDLAAGTAEAAVWLHPAERGRGIAATGLTAALRFGFGALGLRYVDYRHEAANHASEAVARKCGFTLVDAAGSDLRWRLTSDGAA</sequence>
<evidence type="ECO:0000313" key="2">
    <source>
        <dbReference type="EMBL" id="NIJ14042.1"/>
    </source>
</evidence>
<feature type="domain" description="N-acetyltransferase" evidence="1">
    <location>
        <begin position="19"/>
        <end position="173"/>
    </location>
</feature>
<dbReference type="GO" id="GO:0005737">
    <property type="term" value="C:cytoplasm"/>
    <property type="evidence" value="ECO:0007669"/>
    <property type="project" value="TreeGrafter"/>
</dbReference>
<reference evidence="2 3" key="1">
    <citation type="submission" date="2020-03" db="EMBL/GenBank/DDBJ databases">
        <title>Sequencing the genomes of 1000 actinobacteria strains.</title>
        <authorList>
            <person name="Klenk H.-P."/>
        </authorList>
    </citation>
    <scope>NUCLEOTIDE SEQUENCE [LARGE SCALE GENOMIC DNA]</scope>
    <source>
        <strain evidence="2 3">DSM 45685</strain>
    </source>
</reference>
<accession>A0A7X5UTP2</accession>
<dbReference type="AlphaFoldDB" id="A0A7X5UTP2"/>
<evidence type="ECO:0000259" key="1">
    <source>
        <dbReference type="PROSITE" id="PS51186"/>
    </source>
</evidence>
<proteinExistence type="predicted"/>
<dbReference type="EMBL" id="JAAOYM010000001">
    <property type="protein sequence ID" value="NIJ14042.1"/>
    <property type="molecule type" value="Genomic_DNA"/>
</dbReference>
<organism evidence="2 3">
    <name type="scientific">Saccharomonospora amisosensis</name>
    <dbReference type="NCBI Taxonomy" id="1128677"/>
    <lineage>
        <taxon>Bacteria</taxon>
        <taxon>Bacillati</taxon>
        <taxon>Actinomycetota</taxon>
        <taxon>Actinomycetes</taxon>
        <taxon>Pseudonocardiales</taxon>
        <taxon>Pseudonocardiaceae</taxon>
        <taxon>Saccharomonospora</taxon>
    </lineage>
</organism>
<comment type="caution">
    <text evidence="2">The sequence shown here is derived from an EMBL/GenBank/DDBJ whole genome shotgun (WGS) entry which is preliminary data.</text>
</comment>
<dbReference type="InterPro" id="IPR016181">
    <property type="entry name" value="Acyl_CoA_acyltransferase"/>
</dbReference>
<keyword evidence="3" id="KW-1185">Reference proteome</keyword>
<protein>
    <submittedName>
        <fullName evidence="2">RimJ/RimL family protein N-acetyltransferase</fullName>
    </submittedName>
</protein>
<keyword evidence="2" id="KW-0808">Transferase</keyword>
<gene>
    <name evidence="2" type="ORF">FHU38_004386</name>
</gene>
<dbReference type="PANTHER" id="PTHR43441:SF10">
    <property type="entry name" value="ACETYLTRANSFERASE"/>
    <property type="match status" value="1"/>
</dbReference>